<feature type="domain" description="L,D-TPase catalytic" evidence="8">
    <location>
        <begin position="27"/>
        <end position="184"/>
    </location>
</feature>
<evidence type="ECO:0000313" key="9">
    <source>
        <dbReference type="EMBL" id="BBA35933.1"/>
    </source>
</evidence>
<dbReference type="InterPro" id="IPR005490">
    <property type="entry name" value="LD_TPept_cat_dom"/>
</dbReference>
<reference evidence="9 10" key="1">
    <citation type="submission" date="2016-12" db="EMBL/GenBank/DDBJ databases">
        <title>Genome sequencing of Methylocaldum marinum.</title>
        <authorList>
            <person name="Takeuchi M."/>
            <person name="Kamagata Y."/>
            <person name="Hiraoka S."/>
            <person name="Oshima K."/>
            <person name="Hattori M."/>
            <person name="Iwasaki W."/>
        </authorList>
    </citation>
    <scope>NUCLEOTIDE SEQUENCE [LARGE SCALE GENOMIC DNA]</scope>
    <source>
        <strain evidence="9 10">S8</strain>
    </source>
</reference>
<evidence type="ECO:0000256" key="5">
    <source>
        <dbReference type="ARBA" id="ARBA00022984"/>
    </source>
</evidence>
<dbReference type="KEGG" id="mmai:sS8_4002"/>
<dbReference type="GO" id="GO:0016740">
    <property type="term" value="F:transferase activity"/>
    <property type="evidence" value="ECO:0007669"/>
    <property type="project" value="UniProtKB-KW"/>
</dbReference>
<accession>A0A250KW89</accession>
<evidence type="ECO:0000256" key="3">
    <source>
        <dbReference type="ARBA" id="ARBA00022679"/>
    </source>
</evidence>
<dbReference type="PANTHER" id="PTHR36699">
    <property type="entry name" value="LD-TRANSPEPTIDASE"/>
    <property type="match status" value="1"/>
</dbReference>
<dbReference type="SUPFAM" id="SSF141523">
    <property type="entry name" value="L,D-transpeptidase catalytic domain-like"/>
    <property type="match status" value="1"/>
</dbReference>
<dbReference type="CDD" id="cd16913">
    <property type="entry name" value="YkuD_like"/>
    <property type="match status" value="1"/>
</dbReference>
<evidence type="ECO:0000256" key="6">
    <source>
        <dbReference type="ARBA" id="ARBA00023316"/>
    </source>
</evidence>
<feature type="active site" description="Proton donor/acceptor" evidence="7">
    <location>
        <position position="141"/>
    </location>
</feature>
<evidence type="ECO:0000256" key="2">
    <source>
        <dbReference type="ARBA" id="ARBA00005992"/>
    </source>
</evidence>
<dbReference type="Proteomes" id="UP000266313">
    <property type="component" value="Chromosome"/>
</dbReference>
<dbReference type="EMBL" id="AP017928">
    <property type="protein sequence ID" value="BBA35933.1"/>
    <property type="molecule type" value="Genomic_DNA"/>
</dbReference>
<keyword evidence="10" id="KW-1185">Reference proteome</keyword>
<dbReference type="InterPro" id="IPR038063">
    <property type="entry name" value="Transpep_catalytic_dom"/>
</dbReference>
<keyword evidence="4 7" id="KW-0133">Cell shape</keyword>
<organism evidence="9 10">
    <name type="scientific">Methylocaldum marinum</name>
    <dbReference type="NCBI Taxonomy" id="1432792"/>
    <lineage>
        <taxon>Bacteria</taxon>
        <taxon>Pseudomonadati</taxon>
        <taxon>Pseudomonadota</taxon>
        <taxon>Gammaproteobacteria</taxon>
        <taxon>Methylococcales</taxon>
        <taxon>Methylococcaceae</taxon>
        <taxon>Methylocaldum</taxon>
    </lineage>
</organism>
<dbReference type="Pfam" id="PF03734">
    <property type="entry name" value="YkuD"/>
    <property type="match status" value="1"/>
</dbReference>
<dbReference type="GO" id="GO:0009252">
    <property type="term" value="P:peptidoglycan biosynthetic process"/>
    <property type="evidence" value="ECO:0007669"/>
    <property type="project" value="UniProtKB-UniPathway"/>
</dbReference>
<comment type="pathway">
    <text evidence="1 7">Cell wall biogenesis; peptidoglycan biosynthesis.</text>
</comment>
<feature type="active site" description="Nucleophile" evidence="7">
    <location>
        <position position="160"/>
    </location>
</feature>
<evidence type="ECO:0000313" key="10">
    <source>
        <dbReference type="Proteomes" id="UP000266313"/>
    </source>
</evidence>
<sequence length="184" mass="20616">MKLRSVLGLLPALLTPNTEANVEDNAIWLLVETAPHVLKVIEGDHELEVFEKIAIGRRGVGLFKERGDYKTPLGEYRIGWINEKSRYHKFFGFTYPNRENAERAFATGLIGPDTYRTILRTSVGATVPPQNTSLGGQIGIHGLGRASRLVHQFFDWTQGCIAMTNEQIDRLSARIKKGTLVVIR</sequence>
<dbReference type="GO" id="GO:0004180">
    <property type="term" value="F:carboxypeptidase activity"/>
    <property type="evidence" value="ECO:0007669"/>
    <property type="project" value="UniProtKB-ARBA"/>
</dbReference>
<evidence type="ECO:0000256" key="7">
    <source>
        <dbReference type="PROSITE-ProRule" id="PRU01373"/>
    </source>
</evidence>
<dbReference type="GO" id="GO:0071555">
    <property type="term" value="P:cell wall organization"/>
    <property type="evidence" value="ECO:0007669"/>
    <property type="project" value="UniProtKB-UniRule"/>
</dbReference>
<keyword evidence="6 7" id="KW-0961">Cell wall biogenesis/degradation</keyword>
<protein>
    <recommendedName>
        <fullName evidence="8">L,D-TPase catalytic domain-containing protein</fullName>
    </recommendedName>
</protein>
<dbReference type="AlphaFoldDB" id="A0A250KW89"/>
<evidence type="ECO:0000259" key="8">
    <source>
        <dbReference type="PROSITE" id="PS52029"/>
    </source>
</evidence>
<dbReference type="RefSeq" id="WP_232020366.1">
    <property type="nucleotide sequence ID" value="NZ_AP017928.1"/>
</dbReference>
<dbReference type="PROSITE" id="PS52029">
    <property type="entry name" value="LD_TPASE"/>
    <property type="match status" value="1"/>
</dbReference>
<dbReference type="Gene3D" id="2.40.440.10">
    <property type="entry name" value="L,D-transpeptidase catalytic domain-like"/>
    <property type="match status" value="1"/>
</dbReference>
<keyword evidence="3" id="KW-0808">Transferase</keyword>
<comment type="similarity">
    <text evidence="2">Belongs to the YkuD family.</text>
</comment>
<dbReference type="GO" id="GO:0008360">
    <property type="term" value="P:regulation of cell shape"/>
    <property type="evidence" value="ECO:0007669"/>
    <property type="project" value="UniProtKB-UniRule"/>
</dbReference>
<name>A0A250KW89_9GAMM</name>
<evidence type="ECO:0000256" key="4">
    <source>
        <dbReference type="ARBA" id="ARBA00022960"/>
    </source>
</evidence>
<evidence type="ECO:0000256" key="1">
    <source>
        <dbReference type="ARBA" id="ARBA00004752"/>
    </source>
</evidence>
<dbReference type="PANTHER" id="PTHR36699:SF1">
    <property type="entry name" value="L,D-TRANSPEPTIDASE YAFK-RELATED"/>
    <property type="match status" value="1"/>
</dbReference>
<gene>
    <name evidence="9" type="ORF">sS8_4002</name>
</gene>
<keyword evidence="5 7" id="KW-0573">Peptidoglycan synthesis</keyword>
<proteinExistence type="inferred from homology"/>
<dbReference type="UniPathway" id="UPA00219"/>